<dbReference type="OrthoDB" id="9808460at2"/>
<evidence type="ECO:0000256" key="13">
    <source>
        <dbReference type="ARBA" id="ARBA00023152"/>
    </source>
</evidence>
<feature type="binding site" evidence="14 16">
    <location>
        <position position="198"/>
    </location>
    <ligand>
        <name>ATP</name>
        <dbReference type="ChEBI" id="CHEBI:30616"/>
    </ligand>
</feature>
<dbReference type="FunFam" id="3.40.50.1260:FF:000001">
    <property type="entry name" value="Phosphoglycerate kinase"/>
    <property type="match status" value="1"/>
</dbReference>
<evidence type="ECO:0000256" key="2">
    <source>
        <dbReference type="ARBA" id="ARBA00004496"/>
    </source>
</evidence>
<comment type="caution">
    <text evidence="14">Lacks conserved residue(s) required for the propagation of feature annotation.</text>
</comment>
<evidence type="ECO:0000256" key="7">
    <source>
        <dbReference type="ARBA" id="ARBA00016471"/>
    </source>
</evidence>
<gene>
    <name evidence="14" type="primary">pgk</name>
    <name evidence="18" type="ORF">BOX17_06445</name>
</gene>
<feature type="binding site" evidence="15">
    <location>
        <position position="36"/>
    </location>
    <ligand>
        <name>(2R)-3-phosphoglycerate</name>
        <dbReference type="ChEBI" id="CHEBI:58272"/>
    </ligand>
</feature>
<keyword evidence="9 14" id="KW-0808">Transferase</keyword>
<comment type="subcellular location">
    <subcellularLocation>
        <location evidence="2 14">Cytoplasm</location>
    </subcellularLocation>
</comment>
<dbReference type="PIRSF" id="PIRSF000724">
    <property type="entry name" value="Pgk"/>
    <property type="match status" value="1"/>
</dbReference>
<keyword evidence="8 14" id="KW-0963">Cytoplasm</keyword>
<evidence type="ECO:0000313" key="19">
    <source>
        <dbReference type="Proteomes" id="UP000181985"/>
    </source>
</evidence>
<dbReference type="GO" id="GO:0006094">
    <property type="term" value="P:gluconeogenesis"/>
    <property type="evidence" value="ECO:0007669"/>
    <property type="project" value="TreeGrafter"/>
</dbReference>
<name>A0A1J0VF12_9GAMM</name>
<dbReference type="GO" id="GO:0004618">
    <property type="term" value="F:phosphoglycerate kinase activity"/>
    <property type="evidence" value="ECO:0007669"/>
    <property type="project" value="UniProtKB-UniRule"/>
</dbReference>
<evidence type="ECO:0000256" key="12">
    <source>
        <dbReference type="ARBA" id="ARBA00022840"/>
    </source>
</evidence>
<dbReference type="InterPro" id="IPR001576">
    <property type="entry name" value="Phosphoglycerate_kinase"/>
</dbReference>
<evidence type="ECO:0000256" key="8">
    <source>
        <dbReference type="ARBA" id="ARBA00022490"/>
    </source>
</evidence>
<dbReference type="Pfam" id="PF00162">
    <property type="entry name" value="PGK"/>
    <property type="match status" value="1"/>
</dbReference>
<dbReference type="InterPro" id="IPR036043">
    <property type="entry name" value="Phosphoglycerate_kinase_sf"/>
</dbReference>
<feature type="binding site" evidence="14">
    <location>
        <position position="114"/>
    </location>
    <ligand>
        <name>substrate</name>
    </ligand>
</feature>
<dbReference type="Proteomes" id="UP000181985">
    <property type="component" value="Chromosome"/>
</dbReference>
<dbReference type="PANTHER" id="PTHR11406">
    <property type="entry name" value="PHOSPHOGLYCERATE KINASE"/>
    <property type="match status" value="1"/>
</dbReference>
<evidence type="ECO:0000256" key="17">
    <source>
        <dbReference type="RuleBase" id="RU000532"/>
    </source>
</evidence>
<dbReference type="AlphaFoldDB" id="A0A1J0VF12"/>
<accession>A0A1J0VF12</accession>
<comment type="catalytic activity">
    <reaction evidence="1 14 17">
        <text>(2R)-3-phosphoglycerate + ATP = (2R)-3-phospho-glyceroyl phosphate + ADP</text>
        <dbReference type="Rhea" id="RHEA:14801"/>
        <dbReference type="ChEBI" id="CHEBI:30616"/>
        <dbReference type="ChEBI" id="CHEBI:57604"/>
        <dbReference type="ChEBI" id="CHEBI:58272"/>
        <dbReference type="ChEBI" id="CHEBI:456216"/>
        <dbReference type="EC" id="2.7.2.3"/>
    </reaction>
</comment>
<feature type="binding site" evidence="15">
    <location>
        <position position="114"/>
    </location>
    <ligand>
        <name>(2R)-3-phosphoglycerate</name>
        <dbReference type="ChEBI" id="CHEBI:58272"/>
    </ligand>
</feature>
<feature type="binding site" evidence="14 16">
    <location>
        <begin position="341"/>
        <end position="344"/>
    </location>
    <ligand>
        <name>ATP</name>
        <dbReference type="ChEBI" id="CHEBI:30616"/>
    </ligand>
</feature>
<comment type="similarity">
    <text evidence="4 14 17">Belongs to the phosphoglycerate kinase family.</text>
</comment>
<dbReference type="InterPro" id="IPR015911">
    <property type="entry name" value="Phosphoglycerate_kinase_CS"/>
</dbReference>
<evidence type="ECO:0000256" key="6">
    <source>
        <dbReference type="ARBA" id="ARBA00013061"/>
    </source>
</evidence>
<dbReference type="GO" id="GO:0043531">
    <property type="term" value="F:ADP binding"/>
    <property type="evidence" value="ECO:0007669"/>
    <property type="project" value="TreeGrafter"/>
</dbReference>
<dbReference type="SUPFAM" id="SSF53748">
    <property type="entry name" value="Phosphoglycerate kinase"/>
    <property type="match status" value="1"/>
</dbReference>
<dbReference type="PRINTS" id="PR00477">
    <property type="entry name" value="PHGLYCKINASE"/>
</dbReference>
<reference evidence="19" key="1">
    <citation type="submission" date="2016-11" db="EMBL/GenBank/DDBJ databases">
        <title>Halolamina sediminis sp. nov., an extremely halophilic archaeon isolated from solar salt.</title>
        <authorList>
            <person name="Koh H.-W."/>
            <person name="Rani S."/>
            <person name="Park S.-J."/>
        </authorList>
    </citation>
    <scope>NUCLEOTIDE SEQUENCE [LARGE SCALE GENOMIC DNA]</scope>
    <source>
        <strain evidence="19">Hb3</strain>
    </source>
</reference>
<dbReference type="Gene3D" id="3.40.50.1260">
    <property type="entry name" value="Phosphoglycerate kinase, N-terminal domain"/>
    <property type="match status" value="2"/>
</dbReference>
<evidence type="ECO:0000256" key="4">
    <source>
        <dbReference type="ARBA" id="ARBA00008982"/>
    </source>
</evidence>
<keyword evidence="19" id="KW-1185">Reference proteome</keyword>
<keyword evidence="13 14" id="KW-0324">Glycolysis</keyword>
<dbReference type="PROSITE" id="PS00111">
    <property type="entry name" value="PGLYCERATE_KINASE"/>
    <property type="match status" value="1"/>
</dbReference>
<dbReference type="GO" id="GO:0005829">
    <property type="term" value="C:cytosol"/>
    <property type="evidence" value="ECO:0007669"/>
    <property type="project" value="TreeGrafter"/>
</dbReference>
<dbReference type="UniPathway" id="UPA00109">
    <property type="reaction ID" value="UER00185"/>
</dbReference>
<evidence type="ECO:0000313" key="18">
    <source>
        <dbReference type="EMBL" id="APE30624.1"/>
    </source>
</evidence>
<keyword evidence="11 14" id="KW-0418">Kinase</keyword>
<feature type="binding site" evidence="14 15">
    <location>
        <begin position="21"/>
        <end position="23"/>
    </location>
    <ligand>
        <name>substrate</name>
    </ligand>
</feature>
<feature type="binding site" evidence="14 15">
    <location>
        <begin position="59"/>
        <end position="62"/>
    </location>
    <ligand>
        <name>substrate</name>
    </ligand>
</feature>
<dbReference type="PANTHER" id="PTHR11406:SF23">
    <property type="entry name" value="PHOSPHOGLYCERATE KINASE 1, CHLOROPLASTIC-RELATED"/>
    <property type="match status" value="1"/>
</dbReference>
<evidence type="ECO:0000256" key="1">
    <source>
        <dbReference type="ARBA" id="ARBA00000642"/>
    </source>
</evidence>
<evidence type="ECO:0000256" key="14">
    <source>
        <dbReference type="HAMAP-Rule" id="MF_00145"/>
    </source>
</evidence>
<proteinExistence type="inferred from homology"/>
<evidence type="ECO:0000256" key="9">
    <source>
        <dbReference type="ARBA" id="ARBA00022679"/>
    </source>
</evidence>
<dbReference type="EC" id="2.7.2.3" evidence="6 14"/>
<feature type="binding site" evidence="14">
    <location>
        <position position="36"/>
    </location>
    <ligand>
        <name>substrate</name>
    </ligand>
</feature>
<keyword evidence="10 14" id="KW-0547">Nucleotide-binding</keyword>
<keyword evidence="12 14" id="KW-0067">ATP-binding</keyword>
<feature type="binding site" evidence="14 16">
    <location>
        <position position="315"/>
    </location>
    <ligand>
        <name>ATP</name>
        <dbReference type="ChEBI" id="CHEBI:30616"/>
    </ligand>
</feature>
<evidence type="ECO:0000256" key="10">
    <source>
        <dbReference type="ARBA" id="ARBA00022741"/>
    </source>
</evidence>
<evidence type="ECO:0000256" key="16">
    <source>
        <dbReference type="PIRSR" id="PIRSR000724-2"/>
    </source>
</evidence>
<dbReference type="GO" id="GO:0006096">
    <property type="term" value="P:glycolytic process"/>
    <property type="evidence" value="ECO:0007669"/>
    <property type="project" value="UniProtKB-UniRule"/>
</dbReference>
<comment type="pathway">
    <text evidence="3 14">Carbohydrate degradation; glycolysis; pyruvate from D-glyceraldehyde 3-phosphate: step 2/5.</text>
</comment>
<dbReference type="EMBL" id="CP018139">
    <property type="protein sequence ID" value="APE30624.1"/>
    <property type="molecule type" value="Genomic_DNA"/>
</dbReference>
<comment type="subunit">
    <text evidence="5 14">Monomer.</text>
</comment>
<evidence type="ECO:0000256" key="5">
    <source>
        <dbReference type="ARBA" id="ARBA00011245"/>
    </source>
</evidence>
<evidence type="ECO:0000256" key="3">
    <source>
        <dbReference type="ARBA" id="ARBA00004838"/>
    </source>
</evidence>
<feature type="binding site" evidence="14">
    <location>
        <position position="147"/>
    </location>
    <ligand>
        <name>substrate</name>
    </ligand>
</feature>
<dbReference type="FunFam" id="3.40.50.1260:FF:000002">
    <property type="entry name" value="Phosphoglycerate kinase"/>
    <property type="match status" value="1"/>
</dbReference>
<dbReference type="GO" id="GO:0005524">
    <property type="term" value="F:ATP binding"/>
    <property type="evidence" value="ECO:0007669"/>
    <property type="project" value="UniProtKB-KW"/>
</dbReference>
<dbReference type="RefSeq" id="WP_071942864.1">
    <property type="nucleotide sequence ID" value="NZ_CP018139.1"/>
</dbReference>
<dbReference type="InterPro" id="IPR015824">
    <property type="entry name" value="Phosphoglycerate_kinase_N"/>
</dbReference>
<feature type="binding site" evidence="15">
    <location>
        <position position="147"/>
    </location>
    <ligand>
        <name>(2R)-3-phosphoglycerate</name>
        <dbReference type="ChEBI" id="CHEBI:58272"/>
    </ligand>
</feature>
<dbReference type="KEGG" id="hsi:BOX17_06445"/>
<organism evidence="18 19">
    <name type="scientific">Halomonas aestuarii</name>
    <dbReference type="NCBI Taxonomy" id="1897729"/>
    <lineage>
        <taxon>Bacteria</taxon>
        <taxon>Pseudomonadati</taxon>
        <taxon>Pseudomonadota</taxon>
        <taxon>Gammaproteobacteria</taxon>
        <taxon>Oceanospirillales</taxon>
        <taxon>Halomonadaceae</taxon>
        <taxon>Halomonas</taxon>
    </lineage>
</organism>
<evidence type="ECO:0000256" key="15">
    <source>
        <dbReference type="PIRSR" id="PIRSR000724-1"/>
    </source>
</evidence>
<evidence type="ECO:0000256" key="11">
    <source>
        <dbReference type="ARBA" id="ARBA00022777"/>
    </source>
</evidence>
<dbReference type="HAMAP" id="MF_00145">
    <property type="entry name" value="Phosphoglyc_kinase"/>
    <property type="match status" value="1"/>
</dbReference>
<protein>
    <recommendedName>
        <fullName evidence="7 14">Phosphoglycerate kinase</fullName>
        <ecNumber evidence="6 14">2.7.2.3</ecNumber>
    </recommendedName>
</protein>
<sequence>MNVRKMTDLDLSGQRVLIREDLNVPVKHGKVTSDARLRASLPTIQAALAAGARVMLMSHLGRPTEGEPAQEFSLAPVAEHLGELLGRPVRLVTAYLDGEVEVADGEVVLLENVRFNAGEKKDDEALAKRYAALCDVYVMDAFGTAHRAQASTHGVARFAPTACAGPLLAAELEALEKALANPKRPMAAIVGGSKVSTKLEVLNALSEKCDQLIVGGGIANTFIAAAGYNVGKSLHEADLIDKAKALMARVEIPLPTDVVVATEFSDSAEAVVKPVDQVSDDEMILDIGPETAGRLGGLLKDAGTILWNGPVGVFEIDQFGKGTEALSRAIAESHGFSIAGGGDTLAAIDKYGIEDRVSYISTGGGAFLEYVEGKTLPAVKALEDAAAR</sequence>